<evidence type="ECO:0000313" key="2">
    <source>
        <dbReference type="Proteomes" id="UP000283433"/>
    </source>
</evidence>
<name>A0A419S6Z7_9SPHI</name>
<dbReference type="OrthoDB" id="799469at2"/>
<gene>
    <name evidence="1" type="ORF">BCY91_02800</name>
</gene>
<keyword evidence="2" id="KW-1185">Reference proteome</keyword>
<dbReference type="EMBL" id="MBTA01000012">
    <property type="protein sequence ID" value="RKD17094.1"/>
    <property type="molecule type" value="Genomic_DNA"/>
</dbReference>
<reference evidence="1 2" key="1">
    <citation type="submission" date="2016-07" db="EMBL/GenBank/DDBJ databases">
        <title>Genome of Pelobium manganitolerans.</title>
        <authorList>
            <person name="Wu S."/>
            <person name="Wang G."/>
        </authorList>
    </citation>
    <scope>NUCLEOTIDE SEQUENCE [LARGE SCALE GENOMIC DNA]</scope>
    <source>
        <strain evidence="1 2">YS-25</strain>
    </source>
</reference>
<dbReference type="AlphaFoldDB" id="A0A419S6Z7"/>
<dbReference type="RefSeq" id="WP_120181289.1">
    <property type="nucleotide sequence ID" value="NZ_CBINCU010000002.1"/>
</dbReference>
<evidence type="ECO:0000313" key="1">
    <source>
        <dbReference type="EMBL" id="RKD17094.1"/>
    </source>
</evidence>
<accession>A0A419S6Z7</accession>
<comment type="caution">
    <text evidence="1">The sequence shown here is derived from an EMBL/GenBank/DDBJ whole genome shotgun (WGS) entry which is preliminary data.</text>
</comment>
<proteinExistence type="predicted"/>
<dbReference type="Proteomes" id="UP000283433">
    <property type="component" value="Unassembled WGS sequence"/>
</dbReference>
<organism evidence="1 2">
    <name type="scientific">Pelobium manganitolerans</name>
    <dbReference type="NCBI Taxonomy" id="1842495"/>
    <lineage>
        <taxon>Bacteria</taxon>
        <taxon>Pseudomonadati</taxon>
        <taxon>Bacteroidota</taxon>
        <taxon>Sphingobacteriia</taxon>
        <taxon>Sphingobacteriales</taxon>
        <taxon>Sphingobacteriaceae</taxon>
        <taxon>Pelobium</taxon>
    </lineage>
</organism>
<sequence>MMETITPTLNPVVDSNGELRNTGEALLRHEIEFLDELKPALDQLIKNPSAAVVEHILAFSKSL</sequence>
<protein>
    <submittedName>
        <fullName evidence="1">Uncharacterized protein</fullName>
    </submittedName>
</protein>